<protein>
    <submittedName>
        <fullName evidence="2">Uncharacterized protein</fullName>
    </submittedName>
</protein>
<sequence>MLIDLESPRRGAPARLRPTVQRRSRPSCSEARPPTASVPSCCEGACPTDRALSSPTIATMNEVVARTKAFSRLRYCHFNPSNQRTSGRRDSAFQRATVDKGLNLTRTVHRLRAPVRLRGPDSPLPSMCYMYSYQHNCCARLRTVGRRSMP</sequence>
<dbReference type="EMBL" id="KV429080">
    <property type="protein sequence ID" value="KZT67107.1"/>
    <property type="molecule type" value="Genomic_DNA"/>
</dbReference>
<evidence type="ECO:0000313" key="3">
    <source>
        <dbReference type="Proteomes" id="UP000076727"/>
    </source>
</evidence>
<accession>A0A165NLC1</accession>
<feature type="region of interest" description="Disordered" evidence="1">
    <location>
        <begin position="1"/>
        <end position="38"/>
    </location>
</feature>
<evidence type="ECO:0000313" key="2">
    <source>
        <dbReference type="EMBL" id="KZT67107.1"/>
    </source>
</evidence>
<gene>
    <name evidence="2" type="ORF">DAEQUDRAFT_411695</name>
</gene>
<reference evidence="2 3" key="1">
    <citation type="journal article" date="2016" name="Mol. Biol. Evol.">
        <title>Comparative Genomics of Early-Diverging Mushroom-Forming Fungi Provides Insights into the Origins of Lignocellulose Decay Capabilities.</title>
        <authorList>
            <person name="Nagy L.G."/>
            <person name="Riley R."/>
            <person name="Tritt A."/>
            <person name="Adam C."/>
            <person name="Daum C."/>
            <person name="Floudas D."/>
            <person name="Sun H."/>
            <person name="Yadav J.S."/>
            <person name="Pangilinan J."/>
            <person name="Larsson K.H."/>
            <person name="Matsuura K."/>
            <person name="Barry K."/>
            <person name="Labutti K."/>
            <person name="Kuo R."/>
            <person name="Ohm R.A."/>
            <person name="Bhattacharya S.S."/>
            <person name="Shirouzu T."/>
            <person name="Yoshinaga Y."/>
            <person name="Martin F.M."/>
            <person name="Grigoriev I.V."/>
            <person name="Hibbett D.S."/>
        </authorList>
    </citation>
    <scope>NUCLEOTIDE SEQUENCE [LARGE SCALE GENOMIC DNA]</scope>
    <source>
        <strain evidence="2 3">L-15889</strain>
    </source>
</reference>
<dbReference type="Proteomes" id="UP000076727">
    <property type="component" value="Unassembled WGS sequence"/>
</dbReference>
<evidence type="ECO:0000256" key="1">
    <source>
        <dbReference type="SAM" id="MobiDB-lite"/>
    </source>
</evidence>
<proteinExistence type="predicted"/>
<name>A0A165NLC1_9APHY</name>
<dbReference type="AlphaFoldDB" id="A0A165NLC1"/>
<keyword evidence="3" id="KW-1185">Reference proteome</keyword>
<organism evidence="2 3">
    <name type="scientific">Daedalea quercina L-15889</name>
    <dbReference type="NCBI Taxonomy" id="1314783"/>
    <lineage>
        <taxon>Eukaryota</taxon>
        <taxon>Fungi</taxon>
        <taxon>Dikarya</taxon>
        <taxon>Basidiomycota</taxon>
        <taxon>Agaricomycotina</taxon>
        <taxon>Agaricomycetes</taxon>
        <taxon>Polyporales</taxon>
        <taxon>Fomitopsis</taxon>
    </lineage>
</organism>